<reference evidence="7 8" key="1">
    <citation type="journal article" date="2012" name="J. Bacteriol.">
        <title>Complete Genome Sequence of Leptospirillum ferrooxidans Strain C2-3, Isolated from a Fresh Volcanic Ash Deposit on the Island of Miyake, Japan.</title>
        <authorList>
            <person name="Fujimura R."/>
            <person name="Sato Y."/>
            <person name="Nishizawa T."/>
            <person name="Oshima K."/>
            <person name="Kim S.-W."/>
            <person name="Hattori M."/>
            <person name="Kamijo T."/>
            <person name="Ohta H."/>
        </authorList>
    </citation>
    <scope>NUCLEOTIDE SEQUENCE [LARGE SCALE GENOMIC DNA]</scope>
    <source>
        <strain evidence="7 8">C2-3</strain>
    </source>
</reference>
<protein>
    <recommendedName>
        <fullName evidence="2 4">acylphosphatase</fullName>
        <ecNumber evidence="2 4">3.6.1.7</ecNumber>
    </recommendedName>
</protein>
<sequence>MMSETPSGRPHFPTTAVTESIIVSGHVHGVGYRAFVLSHALRLGLWGKVRNQEDKTVLVVVSGLPDAIDQLVLELQKGPFGSRVDCVLRTSLGVAGEQSGPFVIDRDL</sequence>
<evidence type="ECO:0000256" key="2">
    <source>
        <dbReference type="ARBA" id="ARBA00012150"/>
    </source>
</evidence>
<dbReference type="EC" id="3.6.1.7" evidence="2 4"/>
<comment type="similarity">
    <text evidence="1 5">Belongs to the acylphosphatase family.</text>
</comment>
<feature type="active site" evidence="4">
    <location>
        <position position="33"/>
    </location>
</feature>
<dbReference type="HOGENOM" id="CLU_141932_2_0_0"/>
<dbReference type="InterPro" id="IPR036046">
    <property type="entry name" value="Acylphosphatase-like_dom_sf"/>
</dbReference>
<feature type="active site" evidence="4">
    <location>
        <position position="51"/>
    </location>
</feature>
<dbReference type="GO" id="GO:0003998">
    <property type="term" value="F:acylphosphatase activity"/>
    <property type="evidence" value="ECO:0007669"/>
    <property type="project" value="UniProtKB-EC"/>
</dbReference>
<dbReference type="Proteomes" id="UP000007382">
    <property type="component" value="Chromosome"/>
</dbReference>
<organism evidence="7 8">
    <name type="scientific">Leptospirillum ferrooxidans (strain C2-3)</name>
    <dbReference type="NCBI Taxonomy" id="1162668"/>
    <lineage>
        <taxon>Bacteria</taxon>
        <taxon>Pseudomonadati</taxon>
        <taxon>Nitrospirota</taxon>
        <taxon>Nitrospiria</taxon>
        <taxon>Nitrospirales</taxon>
        <taxon>Nitrospiraceae</taxon>
        <taxon>Leptospirillum</taxon>
    </lineage>
</organism>
<dbReference type="PATRIC" id="fig|1162668.3.peg.1147"/>
<name>I0IN45_LEPFC</name>
<evidence type="ECO:0000259" key="6">
    <source>
        <dbReference type="PROSITE" id="PS51160"/>
    </source>
</evidence>
<dbReference type="Pfam" id="PF00708">
    <property type="entry name" value="Acylphosphatase"/>
    <property type="match status" value="1"/>
</dbReference>
<dbReference type="eggNOG" id="COG1254">
    <property type="taxonomic scope" value="Bacteria"/>
</dbReference>
<evidence type="ECO:0000256" key="3">
    <source>
        <dbReference type="ARBA" id="ARBA00047645"/>
    </source>
</evidence>
<evidence type="ECO:0000256" key="4">
    <source>
        <dbReference type="PROSITE-ProRule" id="PRU00520"/>
    </source>
</evidence>
<dbReference type="AlphaFoldDB" id="I0IN45"/>
<keyword evidence="4" id="KW-0378">Hydrolase</keyword>
<feature type="domain" description="Acylphosphatase-like" evidence="6">
    <location>
        <begin position="18"/>
        <end position="106"/>
    </location>
</feature>
<comment type="catalytic activity">
    <reaction evidence="3 4">
        <text>an acyl phosphate + H2O = a carboxylate + phosphate + H(+)</text>
        <dbReference type="Rhea" id="RHEA:14965"/>
        <dbReference type="ChEBI" id="CHEBI:15377"/>
        <dbReference type="ChEBI" id="CHEBI:15378"/>
        <dbReference type="ChEBI" id="CHEBI:29067"/>
        <dbReference type="ChEBI" id="CHEBI:43474"/>
        <dbReference type="ChEBI" id="CHEBI:59918"/>
        <dbReference type="EC" id="3.6.1.7"/>
    </reaction>
</comment>
<dbReference type="InterPro" id="IPR020456">
    <property type="entry name" value="Acylphosphatase"/>
</dbReference>
<evidence type="ECO:0000256" key="5">
    <source>
        <dbReference type="RuleBase" id="RU004168"/>
    </source>
</evidence>
<dbReference type="EMBL" id="AP012342">
    <property type="protein sequence ID" value="BAM06694.1"/>
    <property type="molecule type" value="Genomic_DNA"/>
</dbReference>
<dbReference type="PANTHER" id="PTHR47268:SF4">
    <property type="entry name" value="ACYLPHOSPHATASE"/>
    <property type="match status" value="1"/>
</dbReference>
<reference evidence="8" key="2">
    <citation type="submission" date="2012-03" db="EMBL/GenBank/DDBJ databases">
        <title>The complete genome sequence of the pioneer microbe on fresh volcanic deposit, Leptospirillum ferrooxidans strain C2-3.</title>
        <authorList>
            <person name="Fujimura R."/>
            <person name="Sato Y."/>
            <person name="Nishizawa T."/>
            <person name="Nanba K."/>
            <person name="Oshima K."/>
            <person name="Hattori M."/>
            <person name="Kamijo T."/>
            <person name="Ohta H."/>
        </authorList>
    </citation>
    <scope>NUCLEOTIDE SEQUENCE [LARGE SCALE GENOMIC DNA]</scope>
    <source>
        <strain evidence="8">C2-3</strain>
    </source>
</reference>
<dbReference type="PROSITE" id="PS51160">
    <property type="entry name" value="ACYLPHOSPHATASE_3"/>
    <property type="match status" value="1"/>
</dbReference>
<accession>I0IN45</accession>
<dbReference type="Gene3D" id="3.30.70.100">
    <property type="match status" value="1"/>
</dbReference>
<evidence type="ECO:0000256" key="1">
    <source>
        <dbReference type="ARBA" id="ARBA00005614"/>
    </source>
</evidence>
<dbReference type="SUPFAM" id="SSF54975">
    <property type="entry name" value="Acylphosphatase/BLUF domain-like"/>
    <property type="match status" value="1"/>
</dbReference>
<dbReference type="KEGG" id="lfc:LFE_0991"/>
<evidence type="ECO:0000313" key="8">
    <source>
        <dbReference type="Proteomes" id="UP000007382"/>
    </source>
</evidence>
<dbReference type="PANTHER" id="PTHR47268">
    <property type="entry name" value="ACYLPHOSPHATASE"/>
    <property type="match status" value="1"/>
</dbReference>
<dbReference type="InterPro" id="IPR001792">
    <property type="entry name" value="Acylphosphatase-like_dom"/>
</dbReference>
<proteinExistence type="inferred from homology"/>
<gene>
    <name evidence="7" type="ordered locus">LFE_0991</name>
</gene>
<keyword evidence="8" id="KW-1185">Reference proteome</keyword>
<dbReference type="STRING" id="1162668.LFE_0991"/>
<evidence type="ECO:0000313" key="7">
    <source>
        <dbReference type="EMBL" id="BAM06694.1"/>
    </source>
</evidence>